<sequence>MTAVTLVNVFTHQGAGGNPCPIVVDASALAPSDMQRIAADYGHESGFVLPAASGDSDYIFRFWVPRHEMEMCGHATIGALWTMATLGQLGSNQIRIETRSGPVTGFVDTADIADPYVEITQPVGKVVDLTKEQEDAVLSALRITRADLLDLPLQNAVTSRVKTLIPMKSVELLNDLQTIMPTTEACCESIGSTGLYPYAIHSESERRFEARQFPKSSGYPEDAATGIAAAALAFGLLKNKLVSADSARITVLQGRPLGALSEIGVRLGFAGDAPVGCLVGGRTQLA</sequence>
<comment type="similarity">
    <text evidence="1">Belongs to the PhzF family.</text>
</comment>
<keyword evidence="2 3" id="KW-0413">Isomerase</keyword>
<evidence type="ECO:0000313" key="3">
    <source>
        <dbReference type="EMBL" id="QUS40300.1"/>
    </source>
</evidence>
<dbReference type="GO" id="GO:0016853">
    <property type="term" value="F:isomerase activity"/>
    <property type="evidence" value="ECO:0007669"/>
    <property type="project" value="UniProtKB-KW"/>
</dbReference>
<proteinExistence type="inferred from homology"/>
<reference evidence="3 4" key="1">
    <citation type="submission" date="2019-02" db="EMBL/GenBank/DDBJ databases">
        <title>Emended description of the genus Rhodopseudomonas and description of Rhodopseudomonas albus sp. nov., a non-phototrophic, heavy-metal-tolerant bacterium isolated from garden soil.</title>
        <authorList>
            <person name="Bao Z."/>
            <person name="Cao W.W."/>
            <person name="Sato Y."/>
            <person name="Nishizawa T."/>
            <person name="Zhao J."/>
            <person name="Guo Y."/>
            <person name="Ohta H."/>
        </authorList>
    </citation>
    <scope>NUCLEOTIDE SEQUENCE [LARGE SCALE GENOMIC DNA]</scope>
    <source>
        <strain evidence="3 4">SK50-23</strain>
    </source>
</reference>
<dbReference type="Gene3D" id="3.10.310.10">
    <property type="entry name" value="Diaminopimelate Epimerase, Chain A, domain 1"/>
    <property type="match status" value="2"/>
</dbReference>
<name>A0ABX8AD38_9BRAD</name>
<gene>
    <name evidence="3" type="ORF">RPMA_16740</name>
</gene>
<dbReference type="InterPro" id="IPR003719">
    <property type="entry name" value="Phenazine_PhzF-like"/>
</dbReference>
<evidence type="ECO:0000313" key="4">
    <source>
        <dbReference type="Proteomes" id="UP000682843"/>
    </source>
</evidence>
<dbReference type="PANTHER" id="PTHR13774:SF39">
    <property type="entry name" value="BIOSYNTHESIS PROTEIN, PUTATIVE-RELATED"/>
    <property type="match status" value="1"/>
</dbReference>
<dbReference type="EMBL" id="CP036498">
    <property type="protein sequence ID" value="QUS40300.1"/>
    <property type="molecule type" value="Genomic_DNA"/>
</dbReference>
<dbReference type="SUPFAM" id="SSF54506">
    <property type="entry name" value="Diaminopimelate epimerase-like"/>
    <property type="match status" value="1"/>
</dbReference>
<keyword evidence="4" id="KW-1185">Reference proteome</keyword>
<dbReference type="RefSeq" id="WP_211908880.1">
    <property type="nucleotide sequence ID" value="NZ_CP036498.1"/>
</dbReference>
<dbReference type="PANTHER" id="PTHR13774">
    <property type="entry name" value="PHENAZINE BIOSYNTHESIS PROTEIN"/>
    <property type="match status" value="1"/>
</dbReference>
<dbReference type="PIRSF" id="PIRSF016184">
    <property type="entry name" value="PhzC_PhzF"/>
    <property type="match status" value="1"/>
</dbReference>
<evidence type="ECO:0000256" key="2">
    <source>
        <dbReference type="ARBA" id="ARBA00023235"/>
    </source>
</evidence>
<dbReference type="Pfam" id="PF02567">
    <property type="entry name" value="PhzC-PhzF"/>
    <property type="match status" value="1"/>
</dbReference>
<protein>
    <submittedName>
        <fullName evidence="3">PhzF family phenazine biosynthesis isomerase</fullName>
    </submittedName>
</protein>
<accession>A0ABX8AD38</accession>
<organism evidence="3 4">
    <name type="scientific">Tardiphaga alba</name>
    <dbReference type="NCBI Taxonomy" id="340268"/>
    <lineage>
        <taxon>Bacteria</taxon>
        <taxon>Pseudomonadati</taxon>
        <taxon>Pseudomonadota</taxon>
        <taxon>Alphaproteobacteria</taxon>
        <taxon>Hyphomicrobiales</taxon>
        <taxon>Nitrobacteraceae</taxon>
        <taxon>Tardiphaga</taxon>
    </lineage>
</organism>
<dbReference type="NCBIfam" id="TIGR00654">
    <property type="entry name" value="PhzF_family"/>
    <property type="match status" value="1"/>
</dbReference>
<dbReference type="Proteomes" id="UP000682843">
    <property type="component" value="Chromosome"/>
</dbReference>
<evidence type="ECO:0000256" key="1">
    <source>
        <dbReference type="ARBA" id="ARBA00008270"/>
    </source>
</evidence>